<reference evidence="1" key="1">
    <citation type="submission" date="2020-05" db="EMBL/GenBank/DDBJ databases">
        <title>Large-scale comparative analyses of tick genomes elucidate their genetic diversity and vector capacities.</title>
        <authorList>
            <person name="Jia N."/>
            <person name="Wang J."/>
            <person name="Shi W."/>
            <person name="Du L."/>
            <person name="Sun Y."/>
            <person name="Zhan W."/>
            <person name="Jiang J."/>
            <person name="Wang Q."/>
            <person name="Zhang B."/>
            <person name="Ji P."/>
            <person name="Sakyi L.B."/>
            <person name="Cui X."/>
            <person name="Yuan T."/>
            <person name="Jiang B."/>
            <person name="Yang W."/>
            <person name="Lam T.T.-Y."/>
            <person name="Chang Q."/>
            <person name="Ding S."/>
            <person name="Wang X."/>
            <person name="Zhu J."/>
            <person name="Ruan X."/>
            <person name="Zhao L."/>
            <person name="Wei J."/>
            <person name="Que T."/>
            <person name="Du C."/>
            <person name="Cheng J."/>
            <person name="Dai P."/>
            <person name="Han X."/>
            <person name="Huang E."/>
            <person name="Gao Y."/>
            <person name="Liu J."/>
            <person name="Shao H."/>
            <person name="Ye R."/>
            <person name="Li L."/>
            <person name="Wei W."/>
            <person name="Wang X."/>
            <person name="Wang C."/>
            <person name="Yang T."/>
            <person name="Huo Q."/>
            <person name="Li W."/>
            <person name="Guo W."/>
            <person name="Chen H."/>
            <person name="Zhou L."/>
            <person name="Ni X."/>
            <person name="Tian J."/>
            <person name="Zhou Y."/>
            <person name="Sheng Y."/>
            <person name="Liu T."/>
            <person name="Pan Y."/>
            <person name="Xia L."/>
            <person name="Li J."/>
            <person name="Zhao F."/>
            <person name="Cao W."/>
        </authorList>
    </citation>
    <scope>NUCLEOTIDE SEQUENCE</scope>
    <source>
        <strain evidence="1">Hyas-2018</strain>
    </source>
</reference>
<sequence length="217" mass="23262">MVFSYVGPRRAGSQPFAVGLGRAFDKTATGLPSNGTLHPSTEAVPADGVVTNTAKTATALPSNNTLHLSTEAVPVINGFLEQVDASQEESDADSAEAHTVFDLMGQRCGSGTGTMDDYEAVDDDIVICRKDTLADILKEAAEGTGDESEEMDSDDHQSAPLTSKASQAVELLQWYFQKEGYLEHVCNLNKMNAQLVKQCHTKLKQATMHSFFGGCDL</sequence>
<organism evidence="1 2">
    <name type="scientific">Hyalomma asiaticum</name>
    <name type="common">Tick</name>
    <dbReference type="NCBI Taxonomy" id="266040"/>
    <lineage>
        <taxon>Eukaryota</taxon>
        <taxon>Metazoa</taxon>
        <taxon>Ecdysozoa</taxon>
        <taxon>Arthropoda</taxon>
        <taxon>Chelicerata</taxon>
        <taxon>Arachnida</taxon>
        <taxon>Acari</taxon>
        <taxon>Parasitiformes</taxon>
        <taxon>Ixodida</taxon>
        <taxon>Ixodoidea</taxon>
        <taxon>Ixodidae</taxon>
        <taxon>Hyalomminae</taxon>
        <taxon>Hyalomma</taxon>
    </lineage>
</organism>
<comment type="caution">
    <text evidence="1">The sequence shown here is derived from an EMBL/GenBank/DDBJ whole genome shotgun (WGS) entry which is preliminary data.</text>
</comment>
<protein>
    <submittedName>
        <fullName evidence="1">Uncharacterized protein</fullName>
    </submittedName>
</protein>
<gene>
    <name evidence="1" type="ORF">HPB50_012476</name>
</gene>
<dbReference type="EMBL" id="CM023481">
    <property type="protein sequence ID" value="KAH6946261.1"/>
    <property type="molecule type" value="Genomic_DNA"/>
</dbReference>
<name>A0ACB7TGH5_HYAAI</name>
<evidence type="ECO:0000313" key="1">
    <source>
        <dbReference type="EMBL" id="KAH6946261.1"/>
    </source>
</evidence>
<evidence type="ECO:0000313" key="2">
    <source>
        <dbReference type="Proteomes" id="UP000821845"/>
    </source>
</evidence>
<proteinExistence type="predicted"/>
<accession>A0ACB7TGH5</accession>
<keyword evidence="2" id="KW-1185">Reference proteome</keyword>
<dbReference type="Proteomes" id="UP000821845">
    <property type="component" value="Chromosome 1"/>
</dbReference>